<feature type="chain" id="PRO_5045938771" evidence="1">
    <location>
        <begin position="21"/>
        <end position="328"/>
    </location>
</feature>
<organism evidence="2 3">
    <name type="scientific">Marinobacter metalliresistant</name>
    <dbReference type="NCBI Taxonomy" id="2961995"/>
    <lineage>
        <taxon>Bacteria</taxon>
        <taxon>Pseudomonadati</taxon>
        <taxon>Pseudomonadota</taxon>
        <taxon>Gammaproteobacteria</taxon>
        <taxon>Pseudomonadales</taxon>
        <taxon>Marinobacteraceae</taxon>
        <taxon>Marinobacter</taxon>
    </lineage>
</organism>
<dbReference type="Proteomes" id="UP001475781">
    <property type="component" value="Chromosome"/>
</dbReference>
<feature type="signal peptide" evidence="1">
    <location>
        <begin position="1"/>
        <end position="20"/>
    </location>
</feature>
<evidence type="ECO:0000313" key="3">
    <source>
        <dbReference type="Proteomes" id="UP001475781"/>
    </source>
</evidence>
<dbReference type="Pfam" id="PF16819">
    <property type="entry name" value="DUF5074"/>
    <property type="match status" value="1"/>
</dbReference>
<keyword evidence="1" id="KW-0732">Signal</keyword>
<keyword evidence="3" id="KW-1185">Reference proteome</keyword>
<dbReference type="EMBL" id="CP101118">
    <property type="protein sequence ID" value="WZF89086.1"/>
    <property type="molecule type" value="Genomic_DNA"/>
</dbReference>
<gene>
    <name evidence="2" type="ORF">NLK58_02415</name>
</gene>
<sequence>MKSFGAVAGIALSVSLPATATETSRSAPGLSLEKAISDPLYIAVQNSGMVKVLPSKQAWPGVAGAHYDALNTDATRLMVSGFKTGKVYVLNTANGKVLASIPIGEVAQGVKISPDGRYGLAVAPSQGDVAVIDLNTLELVKKIPVGKVPHNLIFSADGKRAYVTLQGAGAVAVVDMQTLEKQHEIPTPGLETPHNIDISADGQRLWLRDFTGNVGVLDLASEKIIKTLKVASGHGGIDVVPGGRYVATGAISASVVTVIDPDSLTIVKTVEVGTGPHGVRASRDGRFIYASVTADNHIAVIDAQSLQVVRREPVEGKFPFWIAVPGNP</sequence>
<evidence type="ECO:0000313" key="2">
    <source>
        <dbReference type="EMBL" id="WZF89086.1"/>
    </source>
</evidence>
<name>A0ABZ2W300_9GAMM</name>
<accession>A0ABZ2W300</accession>
<dbReference type="RefSeq" id="WP_341581971.1">
    <property type="nucleotide sequence ID" value="NZ_CP101118.1"/>
</dbReference>
<proteinExistence type="predicted"/>
<protein>
    <submittedName>
        <fullName evidence="2">Uncharacterized protein</fullName>
    </submittedName>
</protein>
<reference evidence="2 3" key="1">
    <citation type="submission" date="2022-07" db="EMBL/GenBank/DDBJ databases">
        <title>A copper resistant bacterium isolated from sediment samples of deep sea hydrothermal areas.</title>
        <authorList>
            <person name="Zeng X."/>
        </authorList>
    </citation>
    <scope>NUCLEOTIDE SEQUENCE [LARGE SCALE GENOMIC DNA]</scope>
    <source>
        <strain evidence="3">CuT 6</strain>
    </source>
</reference>
<dbReference type="InterPro" id="IPR051200">
    <property type="entry name" value="Host-pathogen_enzymatic-act"/>
</dbReference>
<dbReference type="SUPFAM" id="SSF51004">
    <property type="entry name" value="C-terminal (heme d1) domain of cytochrome cd1-nitrite reductase"/>
    <property type="match status" value="1"/>
</dbReference>
<dbReference type="PANTHER" id="PTHR47197:SF3">
    <property type="entry name" value="DIHYDRO-HEME D1 DEHYDROGENASE"/>
    <property type="match status" value="1"/>
</dbReference>
<dbReference type="PANTHER" id="PTHR47197">
    <property type="entry name" value="PROTEIN NIRF"/>
    <property type="match status" value="1"/>
</dbReference>
<dbReference type="InterPro" id="IPR011048">
    <property type="entry name" value="Haem_d1_sf"/>
</dbReference>
<dbReference type="InterPro" id="IPR015943">
    <property type="entry name" value="WD40/YVTN_repeat-like_dom_sf"/>
</dbReference>
<evidence type="ECO:0000256" key="1">
    <source>
        <dbReference type="SAM" id="SignalP"/>
    </source>
</evidence>
<dbReference type="InterPro" id="IPR031815">
    <property type="entry name" value="DUF5074"/>
</dbReference>
<dbReference type="Gene3D" id="2.130.10.10">
    <property type="entry name" value="YVTN repeat-like/Quinoprotein amine dehydrogenase"/>
    <property type="match status" value="2"/>
</dbReference>